<sequence length="749" mass="81770">MRSFTPLAVLSTTVAALVALPRPRLSDIQDLDYYSLYDKRSPNATAARGLGTTADMYIFNDWSSPITYLTTSTTQMSDSPPGSVPLSIFSASSGYAIEARGWVPLQSSFQFSFSNPSSSKSNVKVDIGMTPWKTQYSLVSGKEFETGVMLAPAKILENGRDFDFYFFSGPGVMGPLINSVLEANLGAFFAGVKKNPQKVAVNGDIDITVKEFLNPAVRCKYSSVTPGAVANLWVANAILDVTSEIKMKARYKKLNQDAVLKLRNLSILVTAQMDFSKLSSANLANVANIKLSVTRFQISIDGIDIDGDILVDIVGGLYPVFAPVLRLPYKLASIVNTSENKNILGLINAAVNNLGRRQTTTAAKRWYSLGSIPTVNFSQLFKRALSSLSPSPKKVNSRAVTSRAVKNLSRWMSDPKVQSLPLSSLYIPGTHDSHAYSFDHALSLMKYSDIAFLWDFDYYRPAPSDGSFNPLTMTPIHLGPILGQYTMNSVARIAKAQGSNILAQLNGGVRHFDLRIYYDPSADTFYSQHGLRAKDTLIDLLTQVQKFLQANPSAAELIILDISHTNFNQDFILDDGVTTIPAVEVQFKFMGTIRQLEAWAYIPINARGVRNFNFQTLKDTQLSQITQGSNKVLFINPDIVLPELSVNTPGWTSVPSSGIMPRGGLYELSTAAALKPGEILNNVLNGLCGRGEQDMLRVKAVEANGKLKQTVRALEVQKGTKVQLISLDWWDVGSGGATAAEAIVGLNFG</sequence>
<dbReference type="InterPro" id="IPR017946">
    <property type="entry name" value="PLC-like_Pdiesterase_TIM-brl"/>
</dbReference>
<proteinExistence type="predicted"/>
<evidence type="ECO:0000256" key="1">
    <source>
        <dbReference type="SAM" id="SignalP"/>
    </source>
</evidence>
<feature type="chain" id="PRO_5042852897" description="PLC-like phosphodiesterase" evidence="1">
    <location>
        <begin position="20"/>
        <end position="749"/>
    </location>
</feature>
<evidence type="ECO:0000313" key="2">
    <source>
        <dbReference type="EMBL" id="KAK6347418.1"/>
    </source>
</evidence>
<dbReference type="PANTHER" id="PTHR13593">
    <property type="match status" value="1"/>
</dbReference>
<dbReference type="PROSITE" id="PS50007">
    <property type="entry name" value="PIPLC_X_DOMAIN"/>
    <property type="match status" value="1"/>
</dbReference>
<keyword evidence="3" id="KW-1185">Reference proteome</keyword>
<dbReference type="Proteomes" id="UP001313282">
    <property type="component" value="Unassembled WGS sequence"/>
</dbReference>
<reference evidence="2 3" key="1">
    <citation type="submission" date="2019-10" db="EMBL/GenBank/DDBJ databases">
        <authorList>
            <person name="Palmer J.M."/>
        </authorList>
    </citation>
    <scope>NUCLEOTIDE SEQUENCE [LARGE SCALE GENOMIC DNA]</scope>
    <source>
        <strain evidence="2 3">TWF718</strain>
    </source>
</reference>
<dbReference type="GO" id="GO:0006629">
    <property type="term" value="P:lipid metabolic process"/>
    <property type="evidence" value="ECO:0007669"/>
    <property type="project" value="InterPro"/>
</dbReference>
<dbReference type="SUPFAM" id="SSF51695">
    <property type="entry name" value="PLC-like phosphodiesterases"/>
    <property type="match status" value="1"/>
</dbReference>
<protein>
    <recommendedName>
        <fullName evidence="4">PLC-like phosphodiesterase</fullName>
    </recommendedName>
</protein>
<dbReference type="Gene3D" id="3.20.20.190">
    <property type="entry name" value="Phosphatidylinositol (PI) phosphodiesterase"/>
    <property type="match status" value="1"/>
</dbReference>
<dbReference type="GO" id="GO:0008081">
    <property type="term" value="F:phosphoric diester hydrolase activity"/>
    <property type="evidence" value="ECO:0007669"/>
    <property type="project" value="InterPro"/>
</dbReference>
<dbReference type="PANTHER" id="PTHR13593:SF113">
    <property type="entry name" value="SI:DKEY-266F7.9"/>
    <property type="match status" value="1"/>
</dbReference>
<evidence type="ECO:0000313" key="3">
    <source>
        <dbReference type="Proteomes" id="UP001313282"/>
    </source>
</evidence>
<dbReference type="AlphaFoldDB" id="A0AAN8MPP6"/>
<organism evidence="2 3">
    <name type="scientific">Orbilia javanica</name>
    <dbReference type="NCBI Taxonomy" id="47235"/>
    <lineage>
        <taxon>Eukaryota</taxon>
        <taxon>Fungi</taxon>
        <taxon>Dikarya</taxon>
        <taxon>Ascomycota</taxon>
        <taxon>Pezizomycotina</taxon>
        <taxon>Orbiliomycetes</taxon>
        <taxon>Orbiliales</taxon>
        <taxon>Orbiliaceae</taxon>
        <taxon>Orbilia</taxon>
    </lineage>
</organism>
<feature type="signal peptide" evidence="1">
    <location>
        <begin position="1"/>
        <end position="19"/>
    </location>
</feature>
<comment type="caution">
    <text evidence="2">The sequence shown here is derived from an EMBL/GenBank/DDBJ whole genome shotgun (WGS) entry which is preliminary data.</text>
</comment>
<keyword evidence="1" id="KW-0732">Signal</keyword>
<dbReference type="InterPro" id="IPR051057">
    <property type="entry name" value="PI-PLC_domain"/>
</dbReference>
<accession>A0AAN8MPP6</accession>
<gene>
    <name evidence="2" type="ORF">TWF718_005259</name>
</gene>
<name>A0AAN8MPP6_9PEZI</name>
<evidence type="ECO:0008006" key="4">
    <source>
        <dbReference type="Google" id="ProtNLM"/>
    </source>
</evidence>
<dbReference type="EMBL" id="JAVHNR010000003">
    <property type="protein sequence ID" value="KAK6347418.1"/>
    <property type="molecule type" value="Genomic_DNA"/>
</dbReference>